<evidence type="ECO:0000313" key="1">
    <source>
        <dbReference type="EMBL" id="KAF2886221.1"/>
    </source>
</evidence>
<reference evidence="1" key="1">
    <citation type="submission" date="2019-08" db="EMBL/GenBank/DDBJ databases">
        <title>The genome of the North American firefly Photinus pyralis.</title>
        <authorList>
            <consortium name="Photinus pyralis genome working group"/>
            <person name="Fallon T.R."/>
            <person name="Sander Lower S.E."/>
            <person name="Weng J.-K."/>
        </authorList>
    </citation>
    <scope>NUCLEOTIDE SEQUENCE</scope>
    <source>
        <strain evidence="1">TRF0915ILg1</strain>
        <tissue evidence="1">Whole body</tissue>
    </source>
</reference>
<dbReference type="Proteomes" id="UP000801492">
    <property type="component" value="Unassembled WGS sequence"/>
</dbReference>
<protein>
    <submittedName>
        <fullName evidence="1">Uncharacterized protein</fullName>
    </submittedName>
</protein>
<name>A0A8K0CIA4_IGNLU</name>
<sequence length="120" mass="14238">MEAAKLLERHANARSTVKTMHVLFIKQYPELQNRVKYEYYLKYFNENFALRFGRQQVDVCSTCEALAIKLRDAHLNNNPKRVHAAELIVHKRRAKRFCNKFQEVQKMCETDPKVTGFTFD</sequence>
<dbReference type="OrthoDB" id="7475343at2759"/>
<gene>
    <name evidence="1" type="ORF">ILUMI_19952</name>
</gene>
<accession>A0A8K0CIA4</accession>
<dbReference type="EMBL" id="VTPC01088336">
    <property type="protein sequence ID" value="KAF2886221.1"/>
    <property type="molecule type" value="Genomic_DNA"/>
</dbReference>
<comment type="caution">
    <text evidence="1">The sequence shown here is derived from an EMBL/GenBank/DDBJ whole genome shotgun (WGS) entry which is preliminary data.</text>
</comment>
<proteinExistence type="predicted"/>
<evidence type="ECO:0000313" key="2">
    <source>
        <dbReference type="Proteomes" id="UP000801492"/>
    </source>
</evidence>
<keyword evidence="2" id="KW-1185">Reference proteome</keyword>
<dbReference type="AlphaFoldDB" id="A0A8K0CIA4"/>
<organism evidence="1 2">
    <name type="scientific">Ignelater luminosus</name>
    <name type="common">Cucubano</name>
    <name type="synonym">Pyrophorus luminosus</name>
    <dbReference type="NCBI Taxonomy" id="2038154"/>
    <lineage>
        <taxon>Eukaryota</taxon>
        <taxon>Metazoa</taxon>
        <taxon>Ecdysozoa</taxon>
        <taxon>Arthropoda</taxon>
        <taxon>Hexapoda</taxon>
        <taxon>Insecta</taxon>
        <taxon>Pterygota</taxon>
        <taxon>Neoptera</taxon>
        <taxon>Endopterygota</taxon>
        <taxon>Coleoptera</taxon>
        <taxon>Polyphaga</taxon>
        <taxon>Elateriformia</taxon>
        <taxon>Elateroidea</taxon>
        <taxon>Elateridae</taxon>
        <taxon>Agrypninae</taxon>
        <taxon>Pyrophorini</taxon>
        <taxon>Ignelater</taxon>
    </lineage>
</organism>